<sequence length="169" mass="17986">MPRSFDLSANYQGNVAQVHSAFADEQFWLARLDDSGADDATLDALVIAADGAIDVTTTQVLRADRLPGFVTQLYRGDLHITRKESWSAVVADRSTAAIAAHIPGAPVAATGAGNLYPDGAGAKVDLTITVEVKIPLLGGKVEGFIGSQLAELLISEQRFTTAWILDRQH</sequence>
<dbReference type="InterPro" id="IPR019639">
    <property type="entry name" value="DUF2505"/>
</dbReference>
<dbReference type="EMBL" id="OY726397">
    <property type="protein sequence ID" value="CAJ1508920.1"/>
    <property type="molecule type" value="Genomic_DNA"/>
</dbReference>
<proteinExistence type="predicted"/>
<protein>
    <submittedName>
        <fullName evidence="1">DUF2505 domain-containing protein</fullName>
    </submittedName>
</protein>
<gene>
    <name evidence="1" type="ORF">MU0053_004011</name>
</gene>
<organism evidence="1 2">
    <name type="scientific">[Mycobacterium] burgundiense</name>
    <dbReference type="NCBI Taxonomy" id="3064286"/>
    <lineage>
        <taxon>Bacteria</taxon>
        <taxon>Bacillati</taxon>
        <taxon>Actinomycetota</taxon>
        <taxon>Actinomycetes</taxon>
        <taxon>Mycobacteriales</taxon>
        <taxon>Mycobacteriaceae</taxon>
        <taxon>Mycolicibacterium</taxon>
    </lineage>
</organism>
<evidence type="ECO:0000313" key="1">
    <source>
        <dbReference type="EMBL" id="CAJ1508920.1"/>
    </source>
</evidence>
<dbReference type="RefSeq" id="WP_308479337.1">
    <property type="nucleotide sequence ID" value="NZ_OY726397.1"/>
</dbReference>
<dbReference type="Pfam" id="PF10698">
    <property type="entry name" value="DUF2505"/>
    <property type="match status" value="1"/>
</dbReference>
<reference evidence="1 2" key="1">
    <citation type="submission" date="2023-08" db="EMBL/GenBank/DDBJ databases">
        <authorList>
            <person name="Folkvardsen B D."/>
            <person name="Norman A."/>
        </authorList>
    </citation>
    <scope>NUCLEOTIDE SEQUENCE [LARGE SCALE GENOMIC DNA]</scope>
    <source>
        <strain evidence="1 2">Mu0053</strain>
    </source>
</reference>
<name>A0ABM9M248_9MYCO</name>
<evidence type="ECO:0000313" key="2">
    <source>
        <dbReference type="Proteomes" id="UP001190465"/>
    </source>
</evidence>
<keyword evidence="2" id="KW-1185">Reference proteome</keyword>
<dbReference type="Proteomes" id="UP001190465">
    <property type="component" value="Chromosome"/>
</dbReference>
<accession>A0ABM9M248</accession>